<evidence type="ECO:0000256" key="3">
    <source>
        <dbReference type="ARBA" id="ARBA00022449"/>
    </source>
</evidence>
<feature type="transmembrane region" description="Helical" evidence="10">
    <location>
        <begin position="445"/>
        <end position="468"/>
    </location>
</feature>
<accession>A0A838ZTY9</accession>
<dbReference type="Pfam" id="PF00361">
    <property type="entry name" value="Proton_antipo_M"/>
    <property type="match status" value="1"/>
</dbReference>
<evidence type="ECO:0000256" key="6">
    <source>
        <dbReference type="ARBA" id="ARBA00022989"/>
    </source>
</evidence>
<dbReference type="Pfam" id="PF00662">
    <property type="entry name" value="Proton_antipo_N"/>
    <property type="match status" value="1"/>
</dbReference>
<feature type="transmembrane region" description="Helical" evidence="10">
    <location>
        <begin position="495"/>
        <end position="515"/>
    </location>
</feature>
<dbReference type="InterPro" id="IPR025383">
    <property type="entry name" value="MrpA_C/MbhD"/>
</dbReference>
<comment type="subcellular location">
    <subcellularLocation>
        <location evidence="1">Cell membrane</location>
        <topology evidence="1">Multi-pass membrane protein</topology>
    </subcellularLocation>
    <subcellularLocation>
        <location evidence="9">Membrane</location>
        <topology evidence="9">Multi-pass membrane protein</topology>
    </subcellularLocation>
</comment>
<feature type="domain" description="NADH-Ubiquinone oxidoreductase (complex I) chain 5 N-terminal" evidence="12">
    <location>
        <begin position="61"/>
        <end position="108"/>
    </location>
</feature>
<dbReference type="EMBL" id="JACDZE010000004">
    <property type="protein sequence ID" value="MBA5630431.1"/>
    <property type="molecule type" value="Genomic_DNA"/>
</dbReference>
<dbReference type="GO" id="GO:0015297">
    <property type="term" value="F:antiporter activity"/>
    <property type="evidence" value="ECO:0007669"/>
    <property type="project" value="UniProtKB-KW"/>
</dbReference>
<feature type="transmembrane region" description="Helical" evidence="10">
    <location>
        <begin position="198"/>
        <end position="217"/>
    </location>
</feature>
<evidence type="ECO:0000256" key="9">
    <source>
        <dbReference type="RuleBase" id="RU000320"/>
    </source>
</evidence>
<feature type="transmembrane region" description="Helical" evidence="10">
    <location>
        <begin position="320"/>
        <end position="344"/>
    </location>
</feature>
<proteinExistence type="predicted"/>
<feature type="transmembrane region" description="Helical" evidence="10">
    <location>
        <begin position="598"/>
        <end position="616"/>
    </location>
</feature>
<keyword evidence="4" id="KW-1003">Cell membrane</keyword>
<comment type="caution">
    <text evidence="15">The sequence shown here is derived from an EMBL/GenBank/DDBJ whole genome shotgun (WGS) entry which is preliminary data.</text>
</comment>
<evidence type="ECO:0000256" key="5">
    <source>
        <dbReference type="ARBA" id="ARBA00022692"/>
    </source>
</evidence>
<feature type="transmembrane region" description="Helical" evidence="10">
    <location>
        <begin position="30"/>
        <end position="50"/>
    </location>
</feature>
<feature type="transmembrane region" description="Helical" evidence="10">
    <location>
        <begin position="159"/>
        <end position="178"/>
    </location>
</feature>
<dbReference type="Pfam" id="PF20501">
    <property type="entry name" value="MbhE"/>
    <property type="match status" value="1"/>
</dbReference>
<keyword evidence="8 10" id="KW-0472">Membrane</keyword>
<feature type="transmembrane region" description="Helical" evidence="10">
    <location>
        <begin position="741"/>
        <end position="758"/>
    </location>
</feature>
<feature type="domain" description="MrpA C-terminal/MbhD" evidence="13">
    <location>
        <begin position="605"/>
        <end position="669"/>
    </location>
</feature>
<evidence type="ECO:0000256" key="4">
    <source>
        <dbReference type="ARBA" id="ARBA00022475"/>
    </source>
</evidence>
<keyword evidence="5 9" id="KW-0812">Transmembrane</keyword>
<reference evidence="15 16" key="1">
    <citation type="submission" date="2020-07" db="EMBL/GenBank/DDBJ databases">
        <title>Moheibacter lacus sp. nov., a member of the family Flavobacteriaceae isolated from freshwater lake sediment.</title>
        <authorList>
            <person name="Liu Y."/>
        </authorList>
    </citation>
    <scope>NUCLEOTIDE SEQUENCE [LARGE SCALE GENOMIC DNA]</scope>
    <source>
        <strain evidence="15 16">BDHS18</strain>
    </source>
</reference>
<feature type="transmembrane region" description="Helical" evidence="10">
    <location>
        <begin position="647"/>
        <end position="668"/>
    </location>
</feature>
<dbReference type="InterPro" id="IPR046806">
    <property type="entry name" value="MrpA_C/MbhE"/>
</dbReference>
<dbReference type="Proteomes" id="UP000552241">
    <property type="component" value="Unassembled WGS sequence"/>
</dbReference>
<dbReference type="GO" id="GO:0005886">
    <property type="term" value="C:plasma membrane"/>
    <property type="evidence" value="ECO:0007669"/>
    <property type="project" value="UniProtKB-SubCell"/>
</dbReference>
<evidence type="ECO:0000256" key="7">
    <source>
        <dbReference type="ARBA" id="ARBA00023065"/>
    </source>
</evidence>
<feature type="transmembrane region" description="Helical" evidence="10">
    <location>
        <begin position="128"/>
        <end position="147"/>
    </location>
</feature>
<dbReference type="InterPro" id="IPR050616">
    <property type="entry name" value="CPA3_Na-H_Antiporter_A"/>
</dbReference>
<dbReference type="InterPro" id="IPR001750">
    <property type="entry name" value="ND/Mrp_TM"/>
</dbReference>
<feature type="transmembrane region" description="Helical" evidence="10">
    <location>
        <begin position="564"/>
        <end position="586"/>
    </location>
</feature>
<dbReference type="GO" id="GO:0006811">
    <property type="term" value="P:monoatomic ion transport"/>
    <property type="evidence" value="ECO:0007669"/>
    <property type="project" value="UniProtKB-KW"/>
</dbReference>
<evidence type="ECO:0000256" key="8">
    <source>
        <dbReference type="ARBA" id="ARBA00023136"/>
    </source>
</evidence>
<keyword evidence="6 10" id="KW-1133">Transmembrane helix</keyword>
<feature type="transmembrane region" description="Helical" evidence="10">
    <location>
        <begin position="365"/>
        <end position="387"/>
    </location>
</feature>
<evidence type="ECO:0000313" key="15">
    <source>
        <dbReference type="EMBL" id="MBA5630431.1"/>
    </source>
</evidence>
<feature type="transmembrane region" description="Helical" evidence="10">
    <location>
        <begin position="296"/>
        <end position="314"/>
    </location>
</feature>
<evidence type="ECO:0000259" key="13">
    <source>
        <dbReference type="Pfam" id="PF13244"/>
    </source>
</evidence>
<keyword evidence="16" id="KW-1185">Reference proteome</keyword>
<feature type="domain" description="MrpA C-terminal/MbhE" evidence="14">
    <location>
        <begin position="682"/>
        <end position="760"/>
    </location>
</feature>
<feature type="transmembrane region" description="Helical" evidence="10">
    <location>
        <begin position="105"/>
        <end position="122"/>
    </location>
</feature>
<keyword evidence="7" id="KW-0406">Ion transport</keyword>
<dbReference type="InterPro" id="IPR001516">
    <property type="entry name" value="Proton_antipo_N"/>
</dbReference>
<dbReference type="PRINTS" id="PR01434">
    <property type="entry name" value="NADHDHGNASE5"/>
</dbReference>
<feature type="domain" description="NADH:quinone oxidoreductase/Mrp antiporter transmembrane" evidence="11">
    <location>
        <begin position="124"/>
        <end position="406"/>
    </location>
</feature>
<feature type="transmembrane region" description="Helical" evidence="10">
    <location>
        <begin position="399"/>
        <end position="424"/>
    </location>
</feature>
<evidence type="ECO:0000256" key="10">
    <source>
        <dbReference type="SAM" id="Phobius"/>
    </source>
</evidence>
<evidence type="ECO:0000313" key="16">
    <source>
        <dbReference type="Proteomes" id="UP000552241"/>
    </source>
</evidence>
<gene>
    <name evidence="15" type="ORF">HU137_11665</name>
</gene>
<feature type="transmembrane region" description="Helical" evidence="10">
    <location>
        <begin position="268"/>
        <end position="289"/>
    </location>
</feature>
<sequence length="768" mass="85350">MLIVLLSVFVLAFLILFSGKFILPKYFKVFTVFPLLLFTYFSYYLINLQWEPELLLKYNWIPTLGINLDFKIDGLSVLFAMMITGIGSLIYFYSSNYLKKVAYLNRFYGYLTLFMGAMLGLVLSDNLITLFIFWELTSISSFFLIGFNNEEESSRKSAMTAFAITGLGGFLLLSGFLILGNLGGSYSITELLNSKELIQNHGIYILLITLIFGGAFTKSAQFPFHFWLPGAMAAPTPVSAYLHSATMVKAGIYVLARFTPLLSDGCYWNQTLMIVGGITMIYGAFHSVFRTDLKAILAYSTISALGIIVFLLGIGTEYAIYAAVTFIVVHALYKAALFLTAGIIDHGVHTRNITQISGLGKYMPLVGIAAVIAALSSAGVPLMFGFISKDLIYESTLNFAQWGIGLTALAVATNVFLVCSGFLAGIKPFIGKPSHEASAVHRPSFYLWFPVVVLSVLTLIFGMLPFFVDQGILKYAFDSISIVETNLYLKLWHGFNLVLGLSVLTIVLGTLLFFANQYFNSISNTLNKLNSISPENISQRLGESFRNFAFIYTRLLHNGYLRNYLIVIIVFITLLVGYRFFSTIPIQVITEDLSGFRIYELTVFIIILISIFYILFTTSRLTAIASLGIIGYGISLIFVFYGAPDLAMTQFAIDTLTVVLFVLVLFKLPSFLPFRNKKIIFRDAVISLSFGGLIMLIALQSLMYPASKEISRFYADNAYTLAKGKNVVNVILVDFRGFDTLIESIVLSIAALGVYGILKYRGINEKAD</sequence>
<dbReference type="Pfam" id="PF13244">
    <property type="entry name" value="MbhD"/>
    <property type="match status" value="1"/>
</dbReference>
<evidence type="ECO:0000256" key="2">
    <source>
        <dbReference type="ARBA" id="ARBA00022448"/>
    </source>
</evidence>
<protein>
    <submittedName>
        <fullName evidence="15">DUF4040 domain-containing protein</fullName>
    </submittedName>
</protein>
<keyword evidence="2" id="KW-0813">Transport</keyword>
<evidence type="ECO:0000256" key="1">
    <source>
        <dbReference type="ARBA" id="ARBA00004651"/>
    </source>
</evidence>
<feature type="transmembrane region" description="Helical" evidence="10">
    <location>
        <begin position="623"/>
        <end position="641"/>
    </location>
</feature>
<dbReference type="PANTHER" id="PTHR43373:SF1">
    <property type="entry name" value="NA(+)_H(+) ANTIPORTER SUBUNIT A"/>
    <property type="match status" value="1"/>
</dbReference>
<evidence type="ECO:0000259" key="12">
    <source>
        <dbReference type="Pfam" id="PF00662"/>
    </source>
</evidence>
<organism evidence="15 16">
    <name type="scientific">Moheibacter lacus</name>
    <dbReference type="NCBI Taxonomy" id="2745851"/>
    <lineage>
        <taxon>Bacteria</taxon>
        <taxon>Pseudomonadati</taxon>
        <taxon>Bacteroidota</taxon>
        <taxon>Flavobacteriia</taxon>
        <taxon>Flavobacteriales</taxon>
        <taxon>Weeksellaceae</taxon>
        <taxon>Moheibacter</taxon>
    </lineage>
</organism>
<dbReference type="PANTHER" id="PTHR43373">
    <property type="entry name" value="NA(+)/H(+) ANTIPORTER SUBUNIT"/>
    <property type="match status" value="1"/>
</dbReference>
<evidence type="ECO:0000259" key="11">
    <source>
        <dbReference type="Pfam" id="PF00361"/>
    </source>
</evidence>
<keyword evidence="3" id="KW-0050">Antiport</keyword>
<name>A0A838ZTY9_9FLAO</name>
<evidence type="ECO:0000259" key="14">
    <source>
        <dbReference type="Pfam" id="PF20501"/>
    </source>
</evidence>
<feature type="transmembrane region" description="Helical" evidence="10">
    <location>
        <begin position="680"/>
        <end position="703"/>
    </location>
</feature>
<dbReference type="AlphaFoldDB" id="A0A838ZTY9"/>
<feature type="transmembrane region" description="Helical" evidence="10">
    <location>
        <begin position="70"/>
        <end position="93"/>
    </location>
</feature>
<dbReference type="RefSeq" id="WP_182044028.1">
    <property type="nucleotide sequence ID" value="NZ_JACDZE010000004.1"/>
</dbReference>
<feature type="transmembrane region" description="Helical" evidence="10">
    <location>
        <begin position="6"/>
        <end position="23"/>
    </location>
</feature>